<dbReference type="SUPFAM" id="SSF53822">
    <property type="entry name" value="Periplasmic binding protein-like I"/>
    <property type="match status" value="1"/>
</dbReference>
<keyword evidence="3" id="KW-0804">Transcription</keyword>
<dbReference type="AlphaFoldDB" id="A6WE19"/>
<dbReference type="InterPro" id="IPR001761">
    <property type="entry name" value="Peripla_BP/Lac1_sug-bd_dom"/>
</dbReference>
<keyword evidence="6" id="KW-1185">Reference proteome</keyword>
<dbReference type="PANTHER" id="PTHR30146">
    <property type="entry name" value="LACI-RELATED TRANSCRIPTIONAL REPRESSOR"/>
    <property type="match status" value="1"/>
</dbReference>
<evidence type="ECO:0000256" key="2">
    <source>
        <dbReference type="ARBA" id="ARBA00023125"/>
    </source>
</evidence>
<dbReference type="InterPro" id="IPR010982">
    <property type="entry name" value="Lambda_DNA-bd_dom_sf"/>
</dbReference>
<evidence type="ECO:0000313" key="5">
    <source>
        <dbReference type="EMBL" id="ABS05058.1"/>
    </source>
</evidence>
<dbReference type="Pfam" id="PF00532">
    <property type="entry name" value="Peripla_BP_1"/>
    <property type="match status" value="1"/>
</dbReference>
<dbReference type="PROSITE" id="PS00356">
    <property type="entry name" value="HTH_LACI_1"/>
    <property type="match status" value="1"/>
</dbReference>
<dbReference type="eggNOG" id="COG1609">
    <property type="taxonomic scope" value="Bacteria"/>
</dbReference>
<dbReference type="CDD" id="cd01392">
    <property type="entry name" value="HTH_LacI"/>
    <property type="match status" value="1"/>
</dbReference>
<dbReference type="SUPFAM" id="SSF47413">
    <property type="entry name" value="lambda repressor-like DNA-binding domains"/>
    <property type="match status" value="1"/>
</dbReference>
<sequence length="356" mass="37564">MTAPPVVYPAPRTFAGGGGRVAGARPPTMRDVAAHAGVSISTVSRVVNAERYVDPATREKVEASVAALGFLRNESARTLRPGQRTATLALVVEDLTNPFSAELAHGVELVAAAAGYVMLLLSTGRDAGGERDRVREREIVAELLSRRVDGVLVVPGADDAEGLYAALAARAPVVFVDRLPRGVRGDVVLLDNAGGGRRLTQWLLERGHRRIGYVGGDQRSGPGARRLSGFRAALRAAGVAEHPELLRFGRRSSDEALSAVEELLALAEPPTALFCDNNRMTVGALLAVHRARADVVLAGFDAVELAEVLVDRVALVTYDPADVGRRAAGLLTARLAGETSAPRRVTVPVDLAEFGT</sequence>
<dbReference type="GO" id="GO:0000976">
    <property type="term" value="F:transcription cis-regulatory region binding"/>
    <property type="evidence" value="ECO:0007669"/>
    <property type="project" value="TreeGrafter"/>
</dbReference>
<evidence type="ECO:0000256" key="3">
    <source>
        <dbReference type="ARBA" id="ARBA00023163"/>
    </source>
</evidence>
<organism evidence="5 6">
    <name type="scientific">Kineococcus radiotolerans (strain ATCC BAA-149 / DSM 14245 / SRS30216)</name>
    <dbReference type="NCBI Taxonomy" id="266940"/>
    <lineage>
        <taxon>Bacteria</taxon>
        <taxon>Bacillati</taxon>
        <taxon>Actinomycetota</taxon>
        <taxon>Actinomycetes</taxon>
        <taxon>Kineosporiales</taxon>
        <taxon>Kineosporiaceae</taxon>
        <taxon>Kineococcus</taxon>
    </lineage>
</organism>
<reference evidence="6" key="1">
    <citation type="journal article" date="2008" name="PLoS ONE">
        <title>Survival in nuclear waste, extreme resistance, and potential applications gleaned from the genome sequence of Kineococcus radiotolerans SRS30216.</title>
        <authorList>
            <person name="Bagwell C.E."/>
            <person name="Bhat S."/>
            <person name="Hawkins G.M."/>
            <person name="Smith B.W."/>
            <person name="Biswas T."/>
            <person name="Hoover T.R."/>
            <person name="Saunders E."/>
            <person name="Han C.S."/>
            <person name="Tsodikov O.V."/>
            <person name="Shimkets L.J."/>
        </authorList>
    </citation>
    <scope>NUCLEOTIDE SEQUENCE [LARGE SCALE GENOMIC DNA]</scope>
    <source>
        <strain evidence="6">ATCC BAA-149 / DSM 14245 / SRS30216</strain>
    </source>
</reference>
<proteinExistence type="predicted"/>
<evidence type="ECO:0000259" key="4">
    <source>
        <dbReference type="PROSITE" id="PS50932"/>
    </source>
</evidence>
<dbReference type="GO" id="GO:0003700">
    <property type="term" value="F:DNA-binding transcription factor activity"/>
    <property type="evidence" value="ECO:0007669"/>
    <property type="project" value="TreeGrafter"/>
</dbReference>
<gene>
    <name evidence="5" type="ordered locus">Krad_3595</name>
</gene>
<evidence type="ECO:0000313" key="6">
    <source>
        <dbReference type="Proteomes" id="UP000001116"/>
    </source>
</evidence>
<dbReference type="Gene3D" id="1.10.260.40">
    <property type="entry name" value="lambda repressor-like DNA-binding domains"/>
    <property type="match status" value="1"/>
</dbReference>
<accession>A6WE19</accession>
<dbReference type="PRINTS" id="PR00036">
    <property type="entry name" value="HTHLACI"/>
</dbReference>
<dbReference type="KEGG" id="kra:Krad_3595"/>
<keyword evidence="2" id="KW-0238">DNA-binding</keyword>
<dbReference type="HOGENOM" id="CLU_037628_6_0_11"/>
<protein>
    <submittedName>
        <fullName evidence="5">Periplasmic binding protein/LacI transcriptional regulator</fullName>
    </submittedName>
</protein>
<dbReference type="SMART" id="SM00354">
    <property type="entry name" value="HTH_LACI"/>
    <property type="match status" value="1"/>
</dbReference>
<dbReference type="CDD" id="cd06267">
    <property type="entry name" value="PBP1_LacI_sugar_binding-like"/>
    <property type="match status" value="1"/>
</dbReference>
<evidence type="ECO:0000256" key="1">
    <source>
        <dbReference type="ARBA" id="ARBA00023015"/>
    </source>
</evidence>
<dbReference type="Pfam" id="PF00356">
    <property type="entry name" value="LacI"/>
    <property type="match status" value="1"/>
</dbReference>
<feature type="domain" description="HTH lacI-type" evidence="4">
    <location>
        <begin position="27"/>
        <end position="81"/>
    </location>
</feature>
<dbReference type="Gene3D" id="3.40.50.2300">
    <property type="match status" value="2"/>
</dbReference>
<dbReference type="PROSITE" id="PS50932">
    <property type="entry name" value="HTH_LACI_2"/>
    <property type="match status" value="1"/>
</dbReference>
<dbReference type="InterPro" id="IPR000843">
    <property type="entry name" value="HTH_LacI"/>
</dbReference>
<name>A6WE19_KINRD</name>
<dbReference type="PANTHER" id="PTHR30146:SF109">
    <property type="entry name" value="HTH-TYPE TRANSCRIPTIONAL REGULATOR GALS"/>
    <property type="match status" value="1"/>
</dbReference>
<dbReference type="Proteomes" id="UP000001116">
    <property type="component" value="Chromosome"/>
</dbReference>
<dbReference type="STRING" id="266940.Krad_3595"/>
<dbReference type="EMBL" id="CP000750">
    <property type="protein sequence ID" value="ABS05058.1"/>
    <property type="molecule type" value="Genomic_DNA"/>
</dbReference>
<keyword evidence="1" id="KW-0805">Transcription regulation</keyword>
<dbReference type="InterPro" id="IPR028082">
    <property type="entry name" value="Peripla_BP_I"/>
</dbReference>